<name>A0A8H6CME6_9LECA</name>
<evidence type="ECO:0000313" key="10">
    <source>
        <dbReference type="Proteomes" id="UP000593566"/>
    </source>
</evidence>
<keyword evidence="4 5" id="KW-0067">ATP-binding</keyword>
<dbReference type="RefSeq" id="XP_037154706.1">
    <property type="nucleotide sequence ID" value="XM_037299880.1"/>
</dbReference>
<feature type="binding site" evidence="5">
    <location>
        <begin position="563"/>
        <end position="570"/>
    </location>
    <ligand>
        <name>ATP</name>
        <dbReference type="ChEBI" id="CHEBI:30616"/>
    </ligand>
</feature>
<proteinExistence type="predicted"/>
<evidence type="ECO:0000256" key="4">
    <source>
        <dbReference type="ARBA" id="ARBA00022840"/>
    </source>
</evidence>
<dbReference type="GO" id="GO:0005524">
    <property type="term" value="F:ATP binding"/>
    <property type="evidence" value="ECO:0007669"/>
    <property type="project" value="UniProtKB-UniRule"/>
</dbReference>
<keyword evidence="1 5" id="KW-0547">Nucleotide-binding</keyword>
<evidence type="ECO:0000313" key="9">
    <source>
        <dbReference type="EMBL" id="KAF6226153.1"/>
    </source>
</evidence>
<feature type="domain" description="UvrD-like helicase ATP-binding" evidence="8">
    <location>
        <begin position="542"/>
        <end position="870"/>
    </location>
</feature>
<dbReference type="GO" id="GO:0004386">
    <property type="term" value="F:helicase activity"/>
    <property type="evidence" value="ECO:0007669"/>
    <property type="project" value="UniProtKB-UniRule"/>
</dbReference>
<dbReference type="EMBL" id="JACCJB010000006">
    <property type="protein sequence ID" value="KAF6226153.1"/>
    <property type="molecule type" value="Genomic_DNA"/>
</dbReference>
<evidence type="ECO:0000256" key="2">
    <source>
        <dbReference type="ARBA" id="ARBA00022801"/>
    </source>
</evidence>
<evidence type="ECO:0000256" key="6">
    <source>
        <dbReference type="SAM" id="Coils"/>
    </source>
</evidence>
<accession>A0A8H6CME6</accession>
<dbReference type="InterPro" id="IPR014016">
    <property type="entry name" value="UvrD-like_ATP-bd"/>
</dbReference>
<feature type="coiled-coil region" evidence="6">
    <location>
        <begin position="2118"/>
        <end position="2145"/>
    </location>
</feature>
<keyword evidence="10" id="KW-1185">Reference proteome</keyword>
<evidence type="ECO:0000256" key="1">
    <source>
        <dbReference type="ARBA" id="ARBA00022741"/>
    </source>
</evidence>
<dbReference type="PANTHER" id="PTHR21529:SF4">
    <property type="entry name" value="TPR AND ANKYRIN REPEAT-CONTAINING PROTEIN 1"/>
    <property type="match status" value="1"/>
</dbReference>
<keyword evidence="6" id="KW-0175">Coiled coil</keyword>
<dbReference type="Gene3D" id="3.40.50.300">
    <property type="entry name" value="P-loop containing nucleotide triphosphate hydrolases"/>
    <property type="match status" value="2"/>
</dbReference>
<dbReference type="PANTHER" id="PTHR21529">
    <property type="entry name" value="MAMMARY TURMOR VIRUS RECEPTOR HOMOLOG 1, 2 MTVR1, 2"/>
    <property type="match status" value="1"/>
</dbReference>
<dbReference type="InterPro" id="IPR011990">
    <property type="entry name" value="TPR-like_helical_dom_sf"/>
</dbReference>
<evidence type="ECO:0000256" key="7">
    <source>
        <dbReference type="SAM" id="MobiDB-lite"/>
    </source>
</evidence>
<dbReference type="PROSITE" id="PS51198">
    <property type="entry name" value="UVRD_HELICASE_ATP_BIND"/>
    <property type="match status" value="1"/>
</dbReference>
<dbReference type="Proteomes" id="UP000593566">
    <property type="component" value="Unassembled WGS sequence"/>
</dbReference>
<dbReference type="SUPFAM" id="SSF52540">
    <property type="entry name" value="P-loop containing nucleoside triphosphate hydrolases"/>
    <property type="match status" value="1"/>
</dbReference>
<keyword evidence="3 5" id="KW-0347">Helicase</keyword>
<dbReference type="InterPro" id="IPR039904">
    <property type="entry name" value="TRANK1"/>
</dbReference>
<dbReference type="Pfam" id="PF00580">
    <property type="entry name" value="UvrD-helicase"/>
    <property type="match status" value="1"/>
</dbReference>
<feature type="compositionally biased region" description="Polar residues" evidence="7">
    <location>
        <begin position="1961"/>
        <end position="1976"/>
    </location>
</feature>
<evidence type="ECO:0000259" key="8">
    <source>
        <dbReference type="PROSITE" id="PS51198"/>
    </source>
</evidence>
<keyword evidence="2 5" id="KW-0378">Hydrolase</keyword>
<organism evidence="9 10">
    <name type="scientific">Letharia lupina</name>
    <dbReference type="NCBI Taxonomy" id="560253"/>
    <lineage>
        <taxon>Eukaryota</taxon>
        <taxon>Fungi</taxon>
        <taxon>Dikarya</taxon>
        <taxon>Ascomycota</taxon>
        <taxon>Pezizomycotina</taxon>
        <taxon>Lecanoromycetes</taxon>
        <taxon>OSLEUM clade</taxon>
        <taxon>Lecanoromycetidae</taxon>
        <taxon>Lecanorales</taxon>
        <taxon>Lecanorineae</taxon>
        <taxon>Parmeliaceae</taxon>
        <taxon>Letharia</taxon>
    </lineage>
</organism>
<reference evidence="9 10" key="1">
    <citation type="journal article" date="2020" name="Genomics">
        <title>Complete, high-quality genomes from long-read metagenomic sequencing of two wolf lichen thalli reveals enigmatic genome architecture.</title>
        <authorList>
            <person name="McKenzie S.K."/>
            <person name="Walston R.F."/>
            <person name="Allen J.L."/>
        </authorList>
    </citation>
    <scope>NUCLEOTIDE SEQUENCE [LARGE SCALE GENOMIC DNA]</scope>
    <source>
        <strain evidence="9">WasteWater1</strain>
    </source>
</reference>
<gene>
    <name evidence="9" type="ORF">HO133_009019</name>
</gene>
<dbReference type="InterPro" id="IPR027417">
    <property type="entry name" value="P-loop_NTPase"/>
</dbReference>
<dbReference type="GeneID" id="59337414"/>
<dbReference type="GO" id="GO:0016787">
    <property type="term" value="F:hydrolase activity"/>
    <property type="evidence" value="ECO:0007669"/>
    <property type="project" value="UniProtKB-UniRule"/>
</dbReference>
<sequence>MAKSSTLLALLEAENEPTPKFYNEAVGDTMKNPKQISYLAEDSVRDGVSILLTTHSHRLAHFFSCLRSFVRPMAKSLTASNIAAETVILLVCMLPNLYQLLEPTEALKLLVPALDICFGSIQRPELRELASVLAEAGSLLEHLSSDRLGSEILRQWACTPGPLTLDAQTLETWTQRFINMVCSCRKDHDVAQAIQQLSSLKDLKTSLQSIKTHTKHSKDGSNGSSLVARHKLLPLGKMTQLSKEDKKTRLATRQNFNSSLPPTPDHVKDSLKAFDLQIPGSIDSLIDVIKRLEGDKTTAVLLSIATNFPCNLCILGLESLREAPDTGKDEQSIGAVPNLQIEIPDRTVRHWKVLLSRQALRSLLHLGSHGLARLATEKLEAMESGNWEPPGRLGAASKSQSTSLKVPLGSTRFGQDHWILWQIDIEFDEDMEALQQTIKVWEVCKGSDVSKIIDRVIFVQRSYSDETVSRCHLHSSDHDGKQIPAPLDDSTLPCGNPAKQIVDQDIRIVDQDTIDMTNKFYALTEPVKRSILSSDPSAEFPFEISKEEARVISHVQTASLILGRSGTGKTTCLVYKLVRKYLASRAILGENPVRQVLLTRSSFLAEILRSHARILMKSLSSKSFTLESSQQDAHPVSMIGEEGSEKDSVLTLRDESFPLVYTWDHFLRVLENTTRIWHRQDFPELTGQIVEFYTFKVEYWPRFSQTLTKEVSVSLVFAEIMGVIKGSASSAETLAPLRRKEYLTRSCRMAPTFAMEAERSHVYDLFESYEALKVRKGDMDYVDRVVRLLRAVRQDPSLTKQLRSTFEEVYIDEIQDQRCLDIELLLSIVKDPRDIKGMFFQHFAAVSTSTRQSDLARPELFTLSKNYRSHQGILSLASFVMRMIWQGFPETVDKLEPEIGNLSGPKPVLFIGVDFSILSSSRVGHTTLSAGTADFGAEQAILVRDTKMKTALQNHIGDVALIFTILESKGMEFNDVITWNLLTDCPDQAGLRSLETLKNEPAKFDPKKHAGMCPELKNLYVAVTRARNQLFMVEGSETTAASVLKLLAHASSKPLVEVTRPGQEDFAMRLDSLRPDSSVDPVGWRRRGDECMRKQMYKRALMCFRKAGNEHGEAVAQGYISEKDATSYDPDTDPEEFTRHLGVAVEHFLKAGFIEEAARVLIRLKKLEDAAKLWAQHDDHGKAARLYAKATLYMKAFDSHHSAREYSEAAAMLRKERKYDLLVSYLDDNHGNIPANTFRGHSLLCKLLLKQNRISPEYRKHAINVLGSLAEQEACFIEYRMDEQLANLYISQQRHRDLFHHYSRKGKLERALNLAITENLLQSTADGLEPGVLRLIDYLWAGHLEKYSQQHSAASLKLPSGFLTPNVVLRAEQWETSNLVYNVEASIAHQHVASIESTVPKQVLCLRKILDATAITRIANLDDLPFEMMQEAIKFARDLTLDNNSDALKTVLLLTGLWKPRNGQEGSITLPWSPLRETLTLVSNDDPTKVAKQWVLDRLVSAILALDVKARHLWKKKWPKGCVQFMTVGFCPKNRKGEKCDWPHRTVSAGDCSGMLDDLLRVNTIFCDSAVLYYRRSMNGIFREKYMGIKRHWLERLLRELTHLSSVEQNTSAIMRTQAELFCDKRFIAVSSFLEELLYFRLGNEWKQRSDFTSLLEQMQLAKAFGSSVQNRLFRALSHRLLIDQRDLLQRHLVLCNSLKENIGRWNASMFQNNLMTFLGNLDNIEVPALSTLHSLTSIFEYLATYLILKTCVTACAIPNSWIDLHVASIGKTFHTLEPLQEDDKHRYQQCLIQSTKSFCHILNRLNQAAPSKDFLLCSGNTHPSLLLRQRNAELVAIAVANLAATSRERPNGFNDVWAEAKKVRSSETNFWSRQVLTLANQVFEFDFIKAFHLRSRNPDDLTQKLVPSFAKYNGKDALVVVTKDRKKVSVFTNLEHQLGVRTVPFDQVCPRTPPPAATHGSANTPPSACTDNPQEEYTSAEMEAIIKTQRLWRSCSRKIKNRRSYMQLPEARAIAHFIFLGAGLPGTLAFIDGVAFRHVLISRGMAMSLKLAVAHDTLSKLQQDAMTCIEKMEISTGSFESVDDILHRNSRVEILLRKADEKTSDECIAGVVKLGALSVLEEEMKGIEEIVAEAEQDMLETREMVDKVS</sequence>
<evidence type="ECO:0000256" key="5">
    <source>
        <dbReference type="PROSITE-ProRule" id="PRU00560"/>
    </source>
</evidence>
<protein>
    <recommendedName>
        <fullName evidence="8">UvrD-like helicase ATP-binding domain-containing protein</fullName>
    </recommendedName>
</protein>
<evidence type="ECO:0000256" key="3">
    <source>
        <dbReference type="ARBA" id="ARBA00022806"/>
    </source>
</evidence>
<dbReference type="Gene3D" id="1.25.40.10">
    <property type="entry name" value="Tetratricopeptide repeat domain"/>
    <property type="match status" value="1"/>
</dbReference>
<comment type="caution">
    <text evidence="9">The sequence shown here is derived from an EMBL/GenBank/DDBJ whole genome shotgun (WGS) entry which is preliminary data.</text>
</comment>
<feature type="region of interest" description="Disordered" evidence="7">
    <location>
        <begin position="1951"/>
        <end position="1976"/>
    </location>
</feature>